<feature type="region of interest" description="Disordered" evidence="1">
    <location>
        <begin position="875"/>
        <end position="911"/>
    </location>
</feature>
<accession>A0ABY6KFH7</accession>
<feature type="compositionally biased region" description="Pro residues" evidence="1">
    <location>
        <begin position="881"/>
        <end position="892"/>
    </location>
</feature>
<feature type="compositionally biased region" description="Pro residues" evidence="1">
    <location>
        <begin position="412"/>
        <end position="423"/>
    </location>
</feature>
<reference evidence="2 3" key="1">
    <citation type="submission" date="2022-01" db="EMBL/GenBank/DDBJ databases">
        <title>A chromosomal length assembly of Cordylochernes scorpioides.</title>
        <authorList>
            <person name="Zeh D."/>
            <person name="Zeh J."/>
        </authorList>
    </citation>
    <scope>NUCLEOTIDE SEQUENCE [LARGE SCALE GENOMIC DNA]</scope>
    <source>
        <strain evidence="2">IN4F17</strain>
        <tissue evidence="2">Whole Body</tissue>
    </source>
</reference>
<proteinExistence type="predicted"/>
<dbReference type="PANTHER" id="PTHR45725">
    <property type="entry name" value="FORMIN HOMOLOGY 2 FAMILY MEMBER"/>
    <property type="match status" value="1"/>
</dbReference>
<name>A0ABY6KFH7_9ARAC</name>
<evidence type="ECO:0008006" key="4">
    <source>
        <dbReference type="Google" id="ProtNLM"/>
    </source>
</evidence>
<feature type="region of interest" description="Disordered" evidence="1">
    <location>
        <begin position="401"/>
        <end position="520"/>
    </location>
</feature>
<feature type="compositionally biased region" description="Pro residues" evidence="1">
    <location>
        <begin position="504"/>
        <end position="518"/>
    </location>
</feature>
<feature type="region of interest" description="Disordered" evidence="1">
    <location>
        <begin position="179"/>
        <end position="211"/>
    </location>
</feature>
<organism evidence="2 3">
    <name type="scientific">Cordylochernes scorpioides</name>
    <dbReference type="NCBI Taxonomy" id="51811"/>
    <lineage>
        <taxon>Eukaryota</taxon>
        <taxon>Metazoa</taxon>
        <taxon>Ecdysozoa</taxon>
        <taxon>Arthropoda</taxon>
        <taxon>Chelicerata</taxon>
        <taxon>Arachnida</taxon>
        <taxon>Pseudoscorpiones</taxon>
        <taxon>Cheliferoidea</taxon>
        <taxon>Chernetidae</taxon>
        <taxon>Cordylochernes</taxon>
    </lineage>
</organism>
<feature type="compositionally biased region" description="Low complexity" evidence="1">
    <location>
        <begin position="487"/>
        <end position="503"/>
    </location>
</feature>
<dbReference type="PANTHER" id="PTHR45725:SF1">
    <property type="entry name" value="DISHEVELLED ASSOCIATED ACTIVATOR OF MORPHOGENESIS, ISOFORM D"/>
    <property type="match status" value="1"/>
</dbReference>
<keyword evidence="3" id="KW-1185">Reference proteome</keyword>
<evidence type="ECO:0000313" key="3">
    <source>
        <dbReference type="Proteomes" id="UP001235939"/>
    </source>
</evidence>
<feature type="compositionally biased region" description="Pro residues" evidence="1">
    <location>
        <begin position="1078"/>
        <end position="1096"/>
    </location>
</feature>
<evidence type="ECO:0000313" key="2">
    <source>
        <dbReference type="EMBL" id="UYV66527.1"/>
    </source>
</evidence>
<feature type="compositionally biased region" description="Polar residues" evidence="1">
    <location>
        <begin position="60"/>
        <end position="79"/>
    </location>
</feature>
<feature type="region of interest" description="Disordered" evidence="1">
    <location>
        <begin position="1"/>
        <end position="89"/>
    </location>
</feature>
<feature type="compositionally biased region" description="Pro residues" evidence="1">
    <location>
        <begin position="432"/>
        <end position="444"/>
    </location>
</feature>
<feature type="region of interest" description="Disordered" evidence="1">
    <location>
        <begin position="1074"/>
        <end position="1096"/>
    </location>
</feature>
<sequence length="1096" mass="117756">MEEQACNANETTEQSTKTRNDIGGTNQPFQRNDQAISPQKEIFTEETPPQGTSADPLANTARQRQEQAVCQPLNDTAENPTRHGNRAAMWPKPCDKFSTFDLTTIQCSRRQAAINFGEVTSFYKSNMERLPRQQENNQRSSLLTEPSSKLALPSRQTWAEISEDQGPVSGDDYTVVQNKRKRRNTGAPGVTAAQSNGAGSATGRRRSSPTWVPRVQEIRTTRAHIAEARARQASCTEEQCFYLEYCPDFQTYQYLKAILRVVGGPRGIVQMTKMNGHYLVGLANRSLAERLIRKGLEVEGTLLKTFPFRKRSFRITIGNLPFFVKDAAVMDALSQYGRITSIAPKQLRVGEFDFTDGRREAFILLHDGITLDKLPTRFEVKINGEPWPAFLSYGIKSSRCNGQDARAASPPSTAPRPSTPAPPASSVQVAAPAPPPVTPAPEDPASPRSAATEPTPPARPDFIAPCGPLPTQGTLGPATHTPDVDMTTTEETSASSPAAVIPTLPLPAPQPAGPIPPAPDEEEITPLMKEEYMIIEICKKLKHLTRLGPLYQSGIRPNDLKDAILLTEDRVSLMERLSPAMKGVLAEFLSAGNHPDVSSDMANLGGDALIPNDCLNVNPAAARGDVTSSLVAASSSNSAAHALGNWADCAEDLGPGADDGFTVVKSRKRRRCTFLQHQKCKEQSPNTIFGGIGAAGPGDNNNQSTAPNCSLRALDRMLGGTAGVIQISKVNGHQLLGLANRGLAERLISEGLEVEGTLLRAFPFRKRAERITVGNLPFFVEDSAIIIALKPYGRLTSIAPKMMKAGPYIYSDGRREAFIVLRDGVTTERLPARLEITIKGEAWPAYLSSGIKCSRCHGQGHRRANCPLLAGRVNTTRSAPPASPAGVPPSTAPAPLLRSPSQHPAPAPPLEISGASLAARAATYPVGAPQPSPTAPPALPTEETPPAPSTCQPTQEIHGPANTTHDVEMTTVEESISSSASSIGKSTRSDLVAFIKRSPSVSFAGTDTLGLGREEVLDLLSSKSKEQKRGHHLTPPQSNALADLINQILDLRPGGNTNIYKVLGQVRTELKTTLAAVPPTPPLPAEPTPPAPQEKE</sequence>
<feature type="compositionally biased region" description="Pro residues" evidence="1">
    <location>
        <begin position="928"/>
        <end position="948"/>
    </location>
</feature>
<evidence type="ECO:0000256" key="1">
    <source>
        <dbReference type="SAM" id="MobiDB-lite"/>
    </source>
</evidence>
<dbReference type="InterPro" id="IPR051425">
    <property type="entry name" value="Formin_Homology"/>
</dbReference>
<dbReference type="EMBL" id="CP092866">
    <property type="protein sequence ID" value="UYV66527.1"/>
    <property type="molecule type" value="Genomic_DNA"/>
</dbReference>
<dbReference type="Proteomes" id="UP001235939">
    <property type="component" value="Chromosome 04"/>
</dbReference>
<feature type="region of interest" description="Disordered" evidence="1">
    <location>
        <begin position="925"/>
        <end position="962"/>
    </location>
</feature>
<feature type="compositionally biased region" description="Polar residues" evidence="1">
    <location>
        <begin position="1"/>
        <end position="37"/>
    </location>
</feature>
<gene>
    <name evidence="2" type="ORF">LAZ67_4001962</name>
</gene>
<protein>
    <recommendedName>
        <fullName evidence="4">CCHC-type domain-containing protein</fullName>
    </recommendedName>
</protein>